<protein>
    <submittedName>
        <fullName evidence="4">Alpha/beta hydrolase</fullName>
    </submittedName>
</protein>
<accession>A0A4V2JG21</accession>
<proteinExistence type="inferred from homology"/>
<dbReference type="RefSeq" id="WP_130965946.1">
    <property type="nucleotide sequence ID" value="NZ_SIXI01000001.1"/>
</dbReference>
<dbReference type="InterPro" id="IPR050565">
    <property type="entry name" value="LYPA1-2/EST-like"/>
</dbReference>
<organism evidence="4 5">
    <name type="scientific">Aquabacterium lacunae</name>
    <dbReference type="NCBI Taxonomy" id="2528630"/>
    <lineage>
        <taxon>Bacteria</taxon>
        <taxon>Pseudomonadati</taxon>
        <taxon>Pseudomonadota</taxon>
        <taxon>Betaproteobacteria</taxon>
        <taxon>Burkholderiales</taxon>
        <taxon>Aquabacterium</taxon>
    </lineage>
</organism>
<feature type="domain" description="Phospholipase/carboxylesterase/thioesterase" evidence="3">
    <location>
        <begin position="16"/>
        <end position="221"/>
    </location>
</feature>
<reference evidence="4 5" key="1">
    <citation type="submission" date="2019-02" db="EMBL/GenBank/DDBJ databases">
        <title>Aquabacterium sp. strain KMB7.</title>
        <authorList>
            <person name="Chen W.-M."/>
        </authorList>
    </citation>
    <scope>NUCLEOTIDE SEQUENCE [LARGE SCALE GENOMIC DNA]</scope>
    <source>
        <strain evidence="4 5">KMB7</strain>
    </source>
</reference>
<evidence type="ECO:0000313" key="4">
    <source>
        <dbReference type="EMBL" id="TBO33996.1"/>
    </source>
</evidence>
<evidence type="ECO:0000313" key="5">
    <source>
        <dbReference type="Proteomes" id="UP000292120"/>
    </source>
</evidence>
<dbReference type="EMBL" id="SIXI01000001">
    <property type="protein sequence ID" value="TBO33996.1"/>
    <property type="molecule type" value="Genomic_DNA"/>
</dbReference>
<dbReference type="Pfam" id="PF02230">
    <property type="entry name" value="Abhydrolase_2"/>
    <property type="match status" value="1"/>
</dbReference>
<keyword evidence="5" id="KW-1185">Reference proteome</keyword>
<dbReference type="OrthoDB" id="9801763at2"/>
<dbReference type="SUPFAM" id="SSF53474">
    <property type="entry name" value="alpha/beta-Hydrolases"/>
    <property type="match status" value="1"/>
</dbReference>
<dbReference type="Proteomes" id="UP000292120">
    <property type="component" value="Unassembled WGS sequence"/>
</dbReference>
<keyword evidence="2 4" id="KW-0378">Hydrolase</keyword>
<evidence type="ECO:0000259" key="3">
    <source>
        <dbReference type="Pfam" id="PF02230"/>
    </source>
</evidence>
<comment type="caution">
    <text evidence="4">The sequence shown here is derived from an EMBL/GenBank/DDBJ whole genome shotgun (WGS) entry which is preliminary data.</text>
</comment>
<dbReference type="PANTHER" id="PTHR10655:SF17">
    <property type="entry name" value="LYSOPHOSPHOLIPASE-LIKE PROTEIN 1"/>
    <property type="match status" value="1"/>
</dbReference>
<gene>
    <name evidence="4" type="ORF">EYS42_00640</name>
</gene>
<dbReference type="GO" id="GO:0016787">
    <property type="term" value="F:hydrolase activity"/>
    <property type="evidence" value="ECO:0007669"/>
    <property type="project" value="UniProtKB-KW"/>
</dbReference>
<evidence type="ECO:0000256" key="1">
    <source>
        <dbReference type="ARBA" id="ARBA00006499"/>
    </source>
</evidence>
<sequence length="224" mass="24210">MNTSALELIEMASGPAPTATLIVLHGLGADGHDFVPVVQAMDLTGIGDMRCVLPSAPHMPVSMNGGYEMRSWYDIRVTPTGRVEDEAGLRASQAAIDALIEREISRGIAPERIVLMGFSQGCAMTLMVGLRQSHRLAGLIGLSGYLPLPEATATERHPANQHTPIFLAHGTEDHVVAPARGLMARERLQAWGYPVQWHAYPMAHEVCAEEIEQVGSFLRQVLAA</sequence>
<comment type="similarity">
    <text evidence="1">Belongs to the AB hydrolase superfamily. AB hydrolase 2 family.</text>
</comment>
<evidence type="ECO:0000256" key="2">
    <source>
        <dbReference type="ARBA" id="ARBA00022801"/>
    </source>
</evidence>
<dbReference type="PANTHER" id="PTHR10655">
    <property type="entry name" value="LYSOPHOSPHOLIPASE-RELATED"/>
    <property type="match status" value="1"/>
</dbReference>
<dbReference type="InterPro" id="IPR029058">
    <property type="entry name" value="AB_hydrolase_fold"/>
</dbReference>
<dbReference type="Gene3D" id="3.40.50.1820">
    <property type="entry name" value="alpha/beta hydrolase"/>
    <property type="match status" value="1"/>
</dbReference>
<name>A0A4V2JG21_9BURK</name>
<dbReference type="AlphaFoldDB" id="A0A4V2JG21"/>
<dbReference type="InterPro" id="IPR003140">
    <property type="entry name" value="PLipase/COase/thioEstase"/>
</dbReference>